<dbReference type="InterPro" id="IPR052355">
    <property type="entry name" value="CENP-V-like"/>
</dbReference>
<evidence type="ECO:0000313" key="5">
    <source>
        <dbReference type="EMBL" id="VEB43977.1"/>
    </source>
</evidence>
<dbReference type="EMBL" id="LR134182">
    <property type="protein sequence ID" value="VEB43977.1"/>
    <property type="molecule type" value="Genomic_DNA"/>
</dbReference>
<evidence type="ECO:0000259" key="4">
    <source>
        <dbReference type="PROSITE" id="PS51891"/>
    </source>
</evidence>
<evidence type="ECO:0000256" key="2">
    <source>
        <dbReference type="ARBA" id="ARBA00022723"/>
    </source>
</evidence>
<organism evidence="5 6">
    <name type="scientific">Chromobacterium violaceum</name>
    <dbReference type="NCBI Taxonomy" id="536"/>
    <lineage>
        <taxon>Bacteria</taxon>
        <taxon>Pseudomonadati</taxon>
        <taxon>Pseudomonadota</taxon>
        <taxon>Betaproteobacteria</taxon>
        <taxon>Neisseriales</taxon>
        <taxon>Chromobacteriaceae</taxon>
        <taxon>Chromobacterium</taxon>
    </lineage>
</organism>
<comment type="similarity">
    <text evidence="1">Belongs to the Gfa family.</text>
</comment>
<keyword evidence="2" id="KW-0479">Metal-binding</keyword>
<proteinExistence type="inferred from homology"/>
<evidence type="ECO:0000256" key="1">
    <source>
        <dbReference type="ARBA" id="ARBA00005495"/>
    </source>
</evidence>
<name>A0A3S4HT24_CHRVL</name>
<accession>A0A3S4HT24</accession>
<dbReference type="InterPro" id="IPR011057">
    <property type="entry name" value="Mss4-like_sf"/>
</dbReference>
<keyword evidence="3" id="KW-0862">Zinc</keyword>
<dbReference type="AlphaFoldDB" id="A0A3S4HT24"/>
<dbReference type="SUPFAM" id="SSF51316">
    <property type="entry name" value="Mss4-like"/>
    <property type="match status" value="1"/>
</dbReference>
<evidence type="ECO:0000313" key="6">
    <source>
        <dbReference type="Proteomes" id="UP000275777"/>
    </source>
</evidence>
<dbReference type="GO" id="GO:0016846">
    <property type="term" value="F:carbon-sulfur lyase activity"/>
    <property type="evidence" value="ECO:0007669"/>
    <property type="project" value="InterPro"/>
</dbReference>
<dbReference type="InterPro" id="IPR006913">
    <property type="entry name" value="CENP-V/GFA"/>
</dbReference>
<reference evidence="5 6" key="1">
    <citation type="submission" date="2018-12" db="EMBL/GenBank/DDBJ databases">
        <authorList>
            <consortium name="Pathogen Informatics"/>
        </authorList>
    </citation>
    <scope>NUCLEOTIDE SEQUENCE [LARGE SCALE GENOMIC DNA]</scope>
    <source>
        <strain evidence="5 6">NCTC9695</strain>
    </source>
</reference>
<sequence>MPYLTRGTHVHPGACHCGNISFELDWPDDDAIPARRCGCGFCRKHGGVWTASPGGRLAVTLRDPRRVSHYRFGTGTADFHICSDCGVAPLVTSEIGGRLHAVVSVNAFETPDLPLGDAVDVSFDGESEAERLARRARNWIPDVRFA</sequence>
<dbReference type="Pfam" id="PF04828">
    <property type="entry name" value="GFA"/>
    <property type="match status" value="1"/>
</dbReference>
<evidence type="ECO:0000256" key="3">
    <source>
        <dbReference type="ARBA" id="ARBA00022833"/>
    </source>
</evidence>
<dbReference type="Gene3D" id="2.170.150.70">
    <property type="match status" value="1"/>
</dbReference>
<dbReference type="GO" id="GO:0046872">
    <property type="term" value="F:metal ion binding"/>
    <property type="evidence" value="ECO:0007669"/>
    <property type="project" value="UniProtKB-KW"/>
</dbReference>
<protein>
    <submittedName>
        <fullName evidence="5">Uncharacterized conserved protein</fullName>
    </submittedName>
</protein>
<dbReference type="Proteomes" id="UP000275777">
    <property type="component" value="Chromosome"/>
</dbReference>
<dbReference type="PANTHER" id="PTHR28620:SF1">
    <property type="entry name" value="CENP-V_GFA DOMAIN-CONTAINING PROTEIN"/>
    <property type="match status" value="1"/>
</dbReference>
<dbReference type="PROSITE" id="PS51891">
    <property type="entry name" value="CENP_V_GFA"/>
    <property type="match status" value="1"/>
</dbReference>
<dbReference type="PANTHER" id="PTHR28620">
    <property type="entry name" value="CENTROMERE PROTEIN V"/>
    <property type="match status" value="1"/>
</dbReference>
<feature type="domain" description="CENP-V/GFA" evidence="4">
    <location>
        <begin position="11"/>
        <end position="130"/>
    </location>
</feature>
<gene>
    <name evidence="5" type="ORF">NCTC9695_04446</name>
</gene>